<comment type="caution">
    <text evidence="5">The sequence shown here is derived from an EMBL/GenBank/DDBJ whole genome shotgun (WGS) entry which is preliminary data.</text>
</comment>
<dbReference type="PROSITE" id="PS50297">
    <property type="entry name" value="ANK_REP_REGION"/>
    <property type="match status" value="1"/>
</dbReference>
<keyword evidence="4" id="KW-1133">Transmembrane helix</keyword>
<evidence type="ECO:0000256" key="2">
    <source>
        <dbReference type="ARBA" id="ARBA00023043"/>
    </source>
</evidence>
<reference evidence="5 6" key="1">
    <citation type="submission" date="2023-10" db="EMBL/GenBank/DDBJ databases">
        <title>Noviherbaspirillum sp. CPCC 100848 genome assembly.</title>
        <authorList>
            <person name="Li X.Y."/>
            <person name="Fang X.M."/>
        </authorList>
    </citation>
    <scope>NUCLEOTIDE SEQUENCE [LARGE SCALE GENOMIC DNA]</scope>
    <source>
        <strain evidence="5 6">CPCC 100848</strain>
    </source>
</reference>
<name>A0ABU6J922_9BURK</name>
<dbReference type="RefSeq" id="WP_326506870.1">
    <property type="nucleotide sequence ID" value="NZ_JAWIIV010000010.1"/>
</dbReference>
<accession>A0ABU6J922</accession>
<dbReference type="PROSITE" id="PS50088">
    <property type="entry name" value="ANK_REPEAT"/>
    <property type="match status" value="1"/>
</dbReference>
<gene>
    <name evidence="5" type="ORF">RY831_13410</name>
</gene>
<dbReference type="SUPFAM" id="SSF48403">
    <property type="entry name" value="Ankyrin repeat"/>
    <property type="match status" value="1"/>
</dbReference>
<dbReference type="PANTHER" id="PTHR24201">
    <property type="entry name" value="ANK_REP_REGION DOMAIN-CONTAINING PROTEIN"/>
    <property type="match status" value="1"/>
</dbReference>
<keyword evidence="6" id="KW-1185">Reference proteome</keyword>
<dbReference type="PANTHER" id="PTHR24201:SF16">
    <property type="entry name" value="ANKYRIN-1-LIKE-RELATED"/>
    <property type="match status" value="1"/>
</dbReference>
<evidence type="ECO:0000256" key="1">
    <source>
        <dbReference type="ARBA" id="ARBA00022737"/>
    </source>
</evidence>
<dbReference type="InterPro" id="IPR050776">
    <property type="entry name" value="Ank_Repeat/CDKN_Inhibitor"/>
</dbReference>
<keyword evidence="4" id="KW-0812">Transmembrane</keyword>
<sequence length="185" mass="20340">MKRKRLASRYLGAAVVAIIMGMAGLYAVIVYDELDDEPLSLISCIEVEAKWLAWTCKQVLLHASLSPDHVRELNDSGGASYPVSMQDANDAEDILGLFLSRGVDINAADKRANDWTALHSAAMNSAPDRVAMLLRYGARTDVRDKHGSTPLDVARRALQRFPGDPRLPENIRLLEAAERNSPASR</sequence>
<evidence type="ECO:0000313" key="5">
    <source>
        <dbReference type="EMBL" id="MEC4720155.1"/>
    </source>
</evidence>
<dbReference type="Pfam" id="PF12796">
    <property type="entry name" value="Ank_2"/>
    <property type="match status" value="1"/>
</dbReference>
<evidence type="ECO:0000256" key="4">
    <source>
        <dbReference type="SAM" id="Phobius"/>
    </source>
</evidence>
<feature type="transmembrane region" description="Helical" evidence="4">
    <location>
        <begin position="12"/>
        <end position="31"/>
    </location>
</feature>
<dbReference type="InterPro" id="IPR036770">
    <property type="entry name" value="Ankyrin_rpt-contain_sf"/>
</dbReference>
<proteinExistence type="predicted"/>
<evidence type="ECO:0000256" key="3">
    <source>
        <dbReference type="PROSITE-ProRule" id="PRU00023"/>
    </source>
</evidence>
<keyword evidence="4" id="KW-0472">Membrane</keyword>
<organism evidence="5 6">
    <name type="scientific">Noviherbaspirillum album</name>
    <dbReference type="NCBI Taxonomy" id="3080276"/>
    <lineage>
        <taxon>Bacteria</taxon>
        <taxon>Pseudomonadati</taxon>
        <taxon>Pseudomonadota</taxon>
        <taxon>Betaproteobacteria</taxon>
        <taxon>Burkholderiales</taxon>
        <taxon>Oxalobacteraceae</taxon>
        <taxon>Noviherbaspirillum</taxon>
    </lineage>
</organism>
<dbReference type="Gene3D" id="1.25.40.20">
    <property type="entry name" value="Ankyrin repeat-containing domain"/>
    <property type="match status" value="1"/>
</dbReference>
<dbReference type="EMBL" id="JAWIIV010000010">
    <property type="protein sequence ID" value="MEC4720155.1"/>
    <property type="molecule type" value="Genomic_DNA"/>
</dbReference>
<keyword evidence="1" id="KW-0677">Repeat</keyword>
<protein>
    <submittedName>
        <fullName evidence="5">Ankyrin repeat domain-containing protein</fullName>
    </submittedName>
</protein>
<feature type="repeat" description="ANK" evidence="3">
    <location>
        <begin position="113"/>
        <end position="145"/>
    </location>
</feature>
<dbReference type="InterPro" id="IPR002110">
    <property type="entry name" value="Ankyrin_rpt"/>
</dbReference>
<keyword evidence="2 3" id="KW-0040">ANK repeat</keyword>
<evidence type="ECO:0000313" key="6">
    <source>
        <dbReference type="Proteomes" id="UP001352263"/>
    </source>
</evidence>
<dbReference type="Proteomes" id="UP001352263">
    <property type="component" value="Unassembled WGS sequence"/>
</dbReference>